<keyword evidence="7 11" id="KW-0862">Zinc</keyword>
<dbReference type="GO" id="GO:0004222">
    <property type="term" value="F:metalloendopeptidase activity"/>
    <property type="evidence" value="ECO:0007669"/>
    <property type="project" value="InterPro"/>
</dbReference>
<dbReference type="EC" id="3.4.24.-" evidence="11"/>
<comment type="caution">
    <text evidence="13">The sequence shown here is derived from an EMBL/GenBank/DDBJ whole genome shotgun (WGS) entry which is preliminary data.</text>
</comment>
<evidence type="ECO:0000313" key="14">
    <source>
        <dbReference type="Proteomes" id="UP000034022"/>
    </source>
</evidence>
<keyword evidence="5 11" id="KW-0812">Transmembrane</keyword>
<name>A0A0G0JS36_9BACT</name>
<evidence type="ECO:0000256" key="9">
    <source>
        <dbReference type="ARBA" id="ARBA00023049"/>
    </source>
</evidence>
<dbReference type="PANTHER" id="PTHR42837">
    <property type="entry name" value="REGULATOR OF SIGMA-E PROTEASE RSEP"/>
    <property type="match status" value="1"/>
</dbReference>
<feature type="transmembrane region" description="Helical" evidence="11">
    <location>
        <begin position="256"/>
        <end position="277"/>
    </location>
</feature>
<dbReference type="EMBL" id="LBUU01000005">
    <property type="protein sequence ID" value="KKQ70368.1"/>
    <property type="molecule type" value="Genomic_DNA"/>
</dbReference>
<keyword evidence="10 11" id="KW-0472">Membrane</keyword>
<dbReference type="GO" id="GO:0046872">
    <property type="term" value="F:metal ion binding"/>
    <property type="evidence" value="ECO:0007669"/>
    <property type="project" value="UniProtKB-KW"/>
</dbReference>
<dbReference type="PANTHER" id="PTHR42837:SF2">
    <property type="entry name" value="MEMBRANE METALLOPROTEASE ARASP2, CHLOROPLASTIC-RELATED"/>
    <property type="match status" value="1"/>
</dbReference>
<dbReference type="GO" id="GO:0006508">
    <property type="term" value="P:proteolysis"/>
    <property type="evidence" value="ECO:0007669"/>
    <property type="project" value="UniProtKB-KW"/>
</dbReference>
<keyword evidence="11" id="KW-0479">Metal-binding</keyword>
<evidence type="ECO:0000256" key="7">
    <source>
        <dbReference type="ARBA" id="ARBA00022833"/>
    </source>
</evidence>
<dbReference type="InterPro" id="IPR041489">
    <property type="entry name" value="PDZ_6"/>
</dbReference>
<dbReference type="Pfam" id="PF17820">
    <property type="entry name" value="PDZ_6"/>
    <property type="match status" value="1"/>
</dbReference>
<evidence type="ECO:0000256" key="2">
    <source>
        <dbReference type="ARBA" id="ARBA00004141"/>
    </source>
</evidence>
<dbReference type="PROSITE" id="PS50106">
    <property type="entry name" value="PDZ"/>
    <property type="match status" value="1"/>
</dbReference>
<evidence type="ECO:0000256" key="10">
    <source>
        <dbReference type="ARBA" id="ARBA00023136"/>
    </source>
</evidence>
<feature type="transmembrane region" description="Helical" evidence="11">
    <location>
        <begin position="349"/>
        <end position="367"/>
    </location>
</feature>
<evidence type="ECO:0000256" key="8">
    <source>
        <dbReference type="ARBA" id="ARBA00022989"/>
    </source>
</evidence>
<keyword evidence="4 13" id="KW-0645">Protease</keyword>
<gene>
    <name evidence="13" type="ORF">US91_C0005G0073</name>
</gene>
<evidence type="ECO:0000256" key="6">
    <source>
        <dbReference type="ARBA" id="ARBA00022801"/>
    </source>
</evidence>
<dbReference type="SMART" id="SM00228">
    <property type="entry name" value="PDZ"/>
    <property type="match status" value="1"/>
</dbReference>
<evidence type="ECO:0000259" key="12">
    <source>
        <dbReference type="PROSITE" id="PS50106"/>
    </source>
</evidence>
<keyword evidence="8 11" id="KW-1133">Transmembrane helix</keyword>
<keyword evidence="9 11" id="KW-0482">Metalloprotease</keyword>
<dbReference type="InterPro" id="IPR008915">
    <property type="entry name" value="Peptidase_M50"/>
</dbReference>
<dbReference type="Gene3D" id="2.30.42.10">
    <property type="match status" value="1"/>
</dbReference>
<dbReference type="SUPFAM" id="SSF50156">
    <property type="entry name" value="PDZ domain-like"/>
    <property type="match status" value="1"/>
</dbReference>
<comment type="cofactor">
    <cofactor evidence="1 11">
        <name>Zn(2+)</name>
        <dbReference type="ChEBI" id="CHEBI:29105"/>
    </cofactor>
</comment>
<feature type="transmembrane region" description="Helical" evidence="11">
    <location>
        <begin position="298"/>
        <end position="321"/>
    </location>
</feature>
<comment type="similarity">
    <text evidence="3 11">Belongs to the peptidase M50B family.</text>
</comment>
<reference evidence="13 14" key="1">
    <citation type="journal article" date="2015" name="Nature">
        <title>rRNA introns, odd ribosomes, and small enigmatic genomes across a large radiation of phyla.</title>
        <authorList>
            <person name="Brown C.T."/>
            <person name="Hug L.A."/>
            <person name="Thomas B.C."/>
            <person name="Sharon I."/>
            <person name="Castelle C.J."/>
            <person name="Singh A."/>
            <person name="Wilkins M.J."/>
            <person name="Williams K.H."/>
            <person name="Banfield J.F."/>
        </authorList>
    </citation>
    <scope>NUCLEOTIDE SEQUENCE [LARGE SCALE GENOMIC DNA]</scope>
</reference>
<dbReference type="Pfam" id="PF02163">
    <property type="entry name" value="Peptidase_M50"/>
    <property type="match status" value="2"/>
</dbReference>
<evidence type="ECO:0000313" key="13">
    <source>
        <dbReference type="EMBL" id="KKQ70368.1"/>
    </source>
</evidence>
<evidence type="ECO:0000256" key="4">
    <source>
        <dbReference type="ARBA" id="ARBA00022670"/>
    </source>
</evidence>
<feature type="domain" description="PDZ" evidence="12">
    <location>
        <begin position="120"/>
        <end position="219"/>
    </location>
</feature>
<dbReference type="CDD" id="cd23081">
    <property type="entry name" value="cpPDZ_EcRseP-like"/>
    <property type="match status" value="1"/>
</dbReference>
<evidence type="ECO:0000256" key="11">
    <source>
        <dbReference type="RuleBase" id="RU362031"/>
    </source>
</evidence>
<dbReference type="InterPro" id="IPR001478">
    <property type="entry name" value="PDZ"/>
</dbReference>
<accession>A0A0G0JS36</accession>
<dbReference type="NCBIfam" id="TIGR00054">
    <property type="entry name" value="RIP metalloprotease RseP"/>
    <property type="match status" value="1"/>
</dbReference>
<evidence type="ECO:0000256" key="1">
    <source>
        <dbReference type="ARBA" id="ARBA00001947"/>
    </source>
</evidence>
<evidence type="ECO:0000256" key="5">
    <source>
        <dbReference type="ARBA" id="ARBA00022692"/>
    </source>
</evidence>
<dbReference type="Proteomes" id="UP000034022">
    <property type="component" value="Unassembled WGS sequence"/>
</dbReference>
<keyword evidence="6 11" id="KW-0378">Hydrolase</keyword>
<comment type="subcellular location">
    <subcellularLocation>
        <location evidence="2">Membrane</location>
        <topology evidence="2">Multi-pass membrane protein</topology>
    </subcellularLocation>
</comment>
<protein>
    <recommendedName>
        <fullName evidence="11">Zinc metalloprotease</fullName>
        <ecNumber evidence="11">3.4.24.-</ecNumber>
    </recommendedName>
</protein>
<dbReference type="GO" id="GO:0016020">
    <property type="term" value="C:membrane"/>
    <property type="evidence" value="ECO:0007669"/>
    <property type="project" value="UniProtKB-SubCell"/>
</dbReference>
<feature type="transmembrane region" description="Helical" evidence="11">
    <location>
        <begin position="6"/>
        <end position="26"/>
    </location>
</feature>
<dbReference type="CDD" id="cd06163">
    <property type="entry name" value="S2P-M50_PDZ_RseP-like"/>
    <property type="match status" value="1"/>
</dbReference>
<proteinExistence type="inferred from homology"/>
<dbReference type="InterPro" id="IPR036034">
    <property type="entry name" value="PDZ_sf"/>
</dbReference>
<feature type="transmembrane region" description="Helical" evidence="11">
    <location>
        <begin position="109"/>
        <end position="134"/>
    </location>
</feature>
<evidence type="ECO:0000256" key="3">
    <source>
        <dbReference type="ARBA" id="ARBA00007931"/>
    </source>
</evidence>
<dbReference type="InterPro" id="IPR004387">
    <property type="entry name" value="Pept_M50_Zn"/>
</dbReference>
<dbReference type="AlphaFoldDB" id="A0A0G0JS36"/>
<sequence length="374" mass="41425">MFTTIIIFILVLSLLVFVHELGHFWVAKRFGLKPKEFGFGMPPRAFGIYKNAEGKWQKVRGNKTPADAADTIYSINWLPLGGFVALGEDDETTTDPNHFHNKKAWQRSLILLAGVTMNILLAMALISFGLMIGLPQTIDENDKDAIVSNRQILVAEVMPDSPALAAGMMANDAILKINGQEFTKTQDLQKFVDEHIGEEITYSIKRGQENLDISLTPELRADTNKGGVGIGIVETGIVKYPFFQAIWNGVKTTIFLTWYILLAFFGLIKGLVMGQGLSVELGGPVRIAQITGDAARMGLPYLINFSALLSINLAIINALPFPALDGGRIMFIILEKILRRPIKKELEGTIHYIGFILLMIMVALVTYKDIARLF</sequence>
<organism evidence="13 14">
    <name type="scientific">Candidatus Falkowbacteria bacterium GW2011_GWE1_38_31</name>
    <dbReference type="NCBI Taxonomy" id="1618638"/>
    <lineage>
        <taxon>Bacteria</taxon>
        <taxon>Candidatus Falkowiibacteriota</taxon>
    </lineage>
</organism>